<keyword evidence="5" id="KW-1185">Reference proteome</keyword>
<evidence type="ECO:0000313" key="4">
    <source>
        <dbReference type="EMBL" id="CAF1489018.1"/>
    </source>
</evidence>
<dbReference type="OrthoDB" id="10031946at2759"/>
<dbReference type="InterPro" id="IPR020339">
    <property type="entry name" value="C20orf85-like"/>
</dbReference>
<feature type="compositionally biased region" description="Polar residues" evidence="1">
    <location>
        <begin position="71"/>
        <end position="86"/>
    </location>
</feature>
<dbReference type="PANTHER" id="PTHR31909:SF3">
    <property type="entry name" value="SIMILAR TO PROTEIN C20ORF85 HOMOLOG"/>
    <property type="match status" value="1"/>
</dbReference>
<reference evidence="3" key="1">
    <citation type="submission" date="2021-02" db="EMBL/GenBank/DDBJ databases">
        <authorList>
            <person name="Nowell W R."/>
        </authorList>
    </citation>
    <scope>NUCLEOTIDE SEQUENCE</scope>
</reference>
<dbReference type="Pfam" id="PF14945">
    <property type="entry name" value="LLC1"/>
    <property type="match status" value="1"/>
</dbReference>
<dbReference type="PANTHER" id="PTHR31909">
    <property type="entry name" value="CHROMOSOME 20 ORF85 FAMILY MEMBER"/>
    <property type="match status" value="1"/>
</dbReference>
<organism evidence="3 5">
    <name type="scientific">Adineta steineri</name>
    <dbReference type="NCBI Taxonomy" id="433720"/>
    <lineage>
        <taxon>Eukaryota</taxon>
        <taxon>Metazoa</taxon>
        <taxon>Spiralia</taxon>
        <taxon>Gnathifera</taxon>
        <taxon>Rotifera</taxon>
        <taxon>Eurotatoria</taxon>
        <taxon>Bdelloidea</taxon>
        <taxon>Adinetida</taxon>
        <taxon>Adinetidae</taxon>
        <taxon>Adineta</taxon>
    </lineage>
</organism>
<dbReference type="EMBL" id="CAJNOI010000062">
    <property type="protein sequence ID" value="CAF0975632.1"/>
    <property type="molecule type" value="Genomic_DNA"/>
</dbReference>
<feature type="region of interest" description="Disordered" evidence="1">
    <location>
        <begin position="67"/>
        <end position="93"/>
    </location>
</feature>
<evidence type="ECO:0000313" key="3">
    <source>
        <dbReference type="EMBL" id="CAF1096944.1"/>
    </source>
</evidence>
<evidence type="ECO:0000313" key="5">
    <source>
        <dbReference type="Proteomes" id="UP000663832"/>
    </source>
</evidence>
<evidence type="ECO:0000313" key="2">
    <source>
        <dbReference type="EMBL" id="CAF0975632.1"/>
    </source>
</evidence>
<dbReference type="EMBL" id="CAJNOM010000125">
    <property type="protein sequence ID" value="CAF1096944.1"/>
    <property type="molecule type" value="Genomic_DNA"/>
</dbReference>
<comment type="caution">
    <text evidence="3">The sequence shown here is derived from an EMBL/GenBank/DDBJ whole genome shotgun (WGS) entry which is preliminary data.</text>
</comment>
<evidence type="ECO:0000256" key="1">
    <source>
        <dbReference type="SAM" id="MobiDB-lite"/>
    </source>
</evidence>
<protein>
    <submittedName>
        <fullName evidence="3">Uncharacterized protein</fullName>
    </submittedName>
</protein>
<gene>
    <name evidence="2" type="ORF">BJG266_LOCUS14580</name>
    <name evidence="3" type="ORF">QVE165_LOCUS20078</name>
    <name evidence="4" type="ORF">QVE165_LOCUS42750</name>
</gene>
<sequence length="139" mass="15963">MTTATKRDQYDDKKSSVVRDQIWKDHVSKIDIAQKNHDTKWGFLNGLQPQANAYDPKRSPRALLARADPSSVKQNENSKELPQQHVTVCPSPRPIPITTSNLIGWRTADKNCTLEKYGKYTRGQESLHKKFKWPIEGFD</sequence>
<accession>A0A814NQB7</accession>
<dbReference type="AlphaFoldDB" id="A0A814NQB7"/>
<dbReference type="Proteomes" id="UP000663832">
    <property type="component" value="Unassembled WGS sequence"/>
</dbReference>
<dbReference type="EMBL" id="CAJNOM010000534">
    <property type="protein sequence ID" value="CAF1489018.1"/>
    <property type="molecule type" value="Genomic_DNA"/>
</dbReference>
<proteinExistence type="predicted"/>
<dbReference type="Proteomes" id="UP000663877">
    <property type="component" value="Unassembled WGS sequence"/>
</dbReference>
<name>A0A814NQB7_9BILA</name>